<comment type="subcellular location">
    <subcellularLocation>
        <location evidence="8">Cytoplasm</location>
    </subcellularLocation>
</comment>
<dbReference type="Proteomes" id="UP001320122">
    <property type="component" value="Unassembled WGS sequence"/>
</dbReference>
<dbReference type="NCBIfam" id="TIGR00589">
    <property type="entry name" value="ogt"/>
    <property type="match status" value="1"/>
</dbReference>
<dbReference type="InterPro" id="IPR008332">
    <property type="entry name" value="MethylG_MeTrfase_N"/>
</dbReference>
<dbReference type="Gene3D" id="3.30.160.70">
    <property type="entry name" value="Methylated DNA-protein cysteine methyltransferase domain"/>
    <property type="match status" value="1"/>
</dbReference>
<dbReference type="SUPFAM" id="SSF46767">
    <property type="entry name" value="Methylated DNA-protein cysteine methyltransferase, C-terminal domain"/>
    <property type="match status" value="1"/>
</dbReference>
<dbReference type="Pfam" id="PF02870">
    <property type="entry name" value="Methyltransf_1N"/>
    <property type="match status" value="1"/>
</dbReference>
<name>A0ABS9AF73_9GAMM</name>
<dbReference type="GO" id="GO:0032259">
    <property type="term" value="P:methylation"/>
    <property type="evidence" value="ECO:0007669"/>
    <property type="project" value="UniProtKB-KW"/>
</dbReference>
<dbReference type="InterPro" id="IPR036631">
    <property type="entry name" value="MGMT_N_sf"/>
</dbReference>
<dbReference type="RefSeq" id="WP_234273739.1">
    <property type="nucleotide sequence ID" value="NZ_JABFTT010000006.1"/>
</dbReference>
<dbReference type="InterPro" id="IPR023546">
    <property type="entry name" value="MGMT"/>
</dbReference>
<sequence length="175" mass="18987">MQLWLDLLPSPVGELSLISDEQGALRALEFDSNDERLHRMLGRHYREYRLAKGRAPAPAREALEAYFSGDPSHLDAVPVATGGTEFQRLVWQALRRIPAGTTISYGELAARIGRPGASRAVGLANGANPVSIVVPCHRVIGANGTLTGYGGGLARKRWLVEHERGHVQGELFTLA</sequence>
<accession>A0ABS9AF73</accession>
<feature type="domain" description="Methylated-DNA-[protein]-cysteine S-methyltransferase DNA binding" evidence="9">
    <location>
        <begin position="85"/>
        <end position="164"/>
    </location>
</feature>
<dbReference type="PANTHER" id="PTHR10815:SF5">
    <property type="entry name" value="METHYLATED-DNA--PROTEIN-CYSTEINE METHYLTRANSFERASE"/>
    <property type="match status" value="1"/>
</dbReference>
<dbReference type="Gene3D" id="1.10.10.10">
    <property type="entry name" value="Winged helix-like DNA-binding domain superfamily/Winged helix DNA-binding domain"/>
    <property type="match status" value="1"/>
</dbReference>
<dbReference type="EMBL" id="JABFTT010000006">
    <property type="protein sequence ID" value="MCE8020398.1"/>
    <property type="molecule type" value="Genomic_DNA"/>
</dbReference>
<comment type="function">
    <text evidence="8">Involved in the cellular defense against the biological effects of O6-methylguanine (O6-MeG) and O4-methylthymine (O4-MeT) in DNA. Repairs the methylated nucleobase in DNA by stoichiometrically transferring the methyl group to a cysteine residue in the enzyme. This is a suicide reaction: the enzyme is irreversibly inactivated.</text>
</comment>
<gene>
    <name evidence="11" type="primary">ogt</name>
    <name evidence="11" type="ORF">HOP51_09810</name>
</gene>
<evidence type="ECO:0000256" key="7">
    <source>
        <dbReference type="ARBA" id="ARBA00049348"/>
    </source>
</evidence>
<organism evidence="11 12">
    <name type="scientific">Billgrantia zhangzhouensis</name>
    <dbReference type="NCBI Taxonomy" id="2733481"/>
    <lineage>
        <taxon>Bacteria</taxon>
        <taxon>Pseudomonadati</taxon>
        <taxon>Pseudomonadota</taxon>
        <taxon>Gammaproteobacteria</taxon>
        <taxon>Oceanospirillales</taxon>
        <taxon>Halomonadaceae</taxon>
        <taxon>Billgrantia</taxon>
    </lineage>
</organism>
<comment type="miscellaneous">
    <text evidence="8">This enzyme catalyzes only one turnover and therefore is not strictly catalytic. According to one definition, an enzyme is a biocatalyst that acts repeatedly and over many reaction cycles.</text>
</comment>
<feature type="domain" description="Methylguanine DNA methyltransferase ribonuclease-like" evidence="10">
    <location>
        <begin position="7"/>
        <end position="80"/>
    </location>
</feature>
<reference evidence="11 12" key="1">
    <citation type="journal article" date="2021" name="Front. Microbiol.">
        <title>Aerobic Denitrification and Heterotrophic Sulfur Oxidation in the Genus Halomonas Revealed by Six Novel Species Characterizations and Genome-Based Analysis.</title>
        <authorList>
            <person name="Wang L."/>
            <person name="Shao Z."/>
        </authorList>
    </citation>
    <scope>NUCLEOTIDE SEQUENCE [LARGE SCALE GENOMIC DNA]</scope>
    <source>
        <strain evidence="11 12">MCCC 1A11036</strain>
    </source>
</reference>
<evidence type="ECO:0000256" key="1">
    <source>
        <dbReference type="ARBA" id="ARBA00001286"/>
    </source>
</evidence>
<evidence type="ECO:0000256" key="6">
    <source>
        <dbReference type="ARBA" id="ARBA00023204"/>
    </source>
</evidence>
<keyword evidence="2 8" id="KW-0963">Cytoplasm</keyword>
<proteinExistence type="inferred from homology"/>
<evidence type="ECO:0000259" key="10">
    <source>
        <dbReference type="Pfam" id="PF02870"/>
    </source>
</evidence>
<dbReference type="Pfam" id="PF01035">
    <property type="entry name" value="DNA_binding_1"/>
    <property type="match status" value="1"/>
</dbReference>
<dbReference type="PANTHER" id="PTHR10815">
    <property type="entry name" value="METHYLATED-DNA--PROTEIN-CYSTEINE METHYLTRANSFERASE"/>
    <property type="match status" value="1"/>
</dbReference>
<dbReference type="PROSITE" id="PS00374">
    <property type="entry name" value="MGMT"/>
    <property type="match status" value="1"/>
</dbReference>
<dbReference type="EC" id="2.1.1.63" evidence="8"/>
<dbReference type="GO" id="GO:0003908">
    <property type="term" value="F:methylated-DNA-[protein]-cysteine S-methyltransferase activity"/>
    <property type="evidence" value="ECO:0007669"/>
    <property type="project" value="UniProtKB-EC"/>
</dbReference>
<dbReference type="NCBIfam" id="NF007626">
    <property type="entry name" value="PRK10286.1"/>
    <property type="match status" value="1"/>
</dbReference>
<evidence type="ECO:0000313" key="12">
    <source>
        <dbReference type="Proteomes" id="UP001320122"/>
    </source>
</evidence>
<dbReference type="InterPro" id="IPR036217">
    <property type="entry name" value="MethylDNA_cys_MeTrfase_DNAb"/>
</dbReference>
<keyword evidence="4 8" id="KW-0808">Transferase</keyword>
<comment type="caution">
    <text evidence="11">The sequence shown here is derived from an EMBL/GenBank/DDBJ whole genome shotgun (WGS) entry which is preliminary data.</text>
</comment>
<comment type="similarity">
    <text evidence="8">Belongs to the MGMT family.</text>
</comment>
<dbReference type="InterPro" id="IPR001497">
    <property type="entry name" value="MethylDNA_cys_MeTrfase_AS"/>
</dbReference>
<keyword evidence="5 8" id="KW-0227">DNA damage</keyword>
<evidence type="ECO:0000256" key="3">
    <source>
        <dbReference type="ARBA" id="ARBA00022603"/>
    </source>
</evidence>
<dbReference type="InterPro" id="IPR036388">
    <property type="entry name" value="WH-like_DNA-bd_sf"/>
</dbReference>
<dbReference type="SUPFAM" id="SSF53155">
    <property type="entry name" value="Methylated DNA-protein cysteine methyltransferase domain"/>
    <property type="match status" value="1"/>
</dbReference>
<evidence type="ECO:0000256" key="2">
    <source>
        <dbReference type="ARBA" id="ARBA00022490"/>
    </source>
</evidence>
<feature type="active site" description="Nucleophile; methyl group acceptor" evidence="8">
    <location>
        <position position="136"/>
    </location>
</feature>
<evidence type="ECO:0000313" key="11">
    <source>
        <dbReference type="EMBL" id="MCE8020398.1"/>
    </source>
</evidence>
<evidence type="ECO:0000259" key="9">
    <source>
        <dbReference type="Pfam" id="PF01035"/>
    </source>
</evidence>
<comment type="catalytic activity">
    <reaction evidence="7 8">
        <text>a 6-O-methyl-2'-deoxyguanosine in DNA + L-cysteinyl-[protein] = S-methyl-L-cysteinyl-[protein] + a 2'-deoxyguanosine in DNA</text>
        <dbReference type="Rhea" id="RHEA:24000"/>
        <dbReference type="Rhea" id="RHEA-COMP:10131"/>
        <dbReference type="Rhea" id="RHEA-COMP:10132"/>
        <dbReference type="Rhea" id="RHEA-COMP:11367"/>
        <dbReference type="Rhea" id="RHEA-COMP:11368"/>
        <dbReference type="ChEBI" id="CHEBI:29950"/>
        <dbReference type="ChEBI" id="CHEBI:82612"/>
        <dbReference type="ChEBI" id="CHEBI:85445"/>
        <dbReference type="ChEBI" id="CHEBI:85448"/>
        <dbReference type="EC" id="2.1.1.63"/>
    </reaction>
</comment>
<dbReference type="HAMAP" id="MF_00772">
    <property type="entry name" value="OGT"/>
    <property type="match status" value="1"/>
</dbReference>
<keyword evidence="3 8" id="KW-0489">Methyltransferase</keyword>
<comment type="catalytic activity">
    <reaction evidence="1 8">
        <text>a 4-O-methyl-thymidine in DNA + L-cysteinyl-[protein] = a thymidine in DNA + S-methyl-L-cysteinyl-[protein]</text>
        <dbReference type="Rhea" id="RHEA:53428"/>
        <dbReference type="Rhea" id="RHEA-COMP:10131"/>
        <dbReference type="Rhea" id="RHEA-COMP:10132"/>
        <dbReference type="Rhea" id="RHEA-COMP:13555"/>
        <dbReference type="Rhea" id="RHEA-COMP:13556"/>
        <dbReference type="ChEBI" id="CHEBI:29950"/>
        <dbReference type="ChEBI" id="CHEBI:82612"/>
        <dbReference type="ChEBI" id="CHEBI:137386"/>
        <dbReference type="ChEBI" id="CHEBI:137387"/>
        <dbReference type="EC" id="2.1.1.63"/>
    </reaction>
</comment>
<dbReference type="InterPro" id="IPR014048">
    <property type="entry name" value="MethylDNA_cys_MeTrfase_DNA-bd"/>
</dbReference>
<keyword evidence="12" id="KW-1185">Reference proteome</keyword>
<evidence type="ECO:0000256" key="5">
    <source>
        <dbReference type="ARBA" id="ARBA00022763"/>
    </source>
</evidence>
<protein>
    <recommendedName>
        <fullName evidence="8">Methylated-DNA--protein-cysteine methyltransferase</fullName>
        <ecNumber evidence="8">2.1.1.63</ecNumber>
    </recommendedName>
    <alternativeName>
        <fullName evidence="8">6-O-methylguanine-DNA methyltransferase</fullName>
        <shortName evidence="8">MGMT</shortName>
    </alternativeName>
    <alternativeName>
        <fullName evidence="8">O-6-methylguanine-DNA-alkyltransferase</fullName>
    </alternativeName>
</protein>
<evidence type="ECO:0000256" key="8">
    <source>
        <dbReference type="HAMAP-Rule" id="MF_00772"/>
    </source>
</evidence>
<keyword evidence="6 8" id="KW-0234">DNA repair</keyword>
<dbReference type="CDD" id="cd06445">
    <property type="entry name" value="ATase"/>
    <property type="match status" value="1"/>
</dbReference>
<evidence type="ECO:0000256" key="4">
    <source>
        <dbReference type="ARBA" id="ARBA00022679"/>
    </source>
</evidence>